<dbReference type="PROSITE" id="PS51480">
    <property type="entry name" value="DHAL"/>
    <property type="match status" value="1"/>
</dbReference>
<evidence type="ECO:0000256" key="1">
    <source>
        <dbReference type="ARBA" id="ARBA00022679"/>
    </source>
</evidence>
<dbReference type="Proteomes" id="UP000064967">
    <property type="component" value="Chromosome"/>
</dbReference>
<dbReference type="GO" id="GO:0004371">
    <property type="term" value="F:glycerone kinase activity"/>
    <property type="evidence" value="ECO:0007669"/>
    <property type="project" value="InterPro"/>
</dbReference>
<dbReference type="PATRIC" id="fig|1391654.3.peg.3190"/>
<reference evidence="8 9" key="1">
    <citation type="submission" date="2015-08" db="EMBL/GenBank/DDBJ databases">
        <authorList>
            <person name="Babu N.S."/>
            <person name="Beckwith C.J."/>
            <person name="Beseler K.G."/>
            <person name="Brison A."/>
            <person name="Carone J.V."/>
            <person name="Caskin T.P."/>
            <person name="Diamond M."/>
            <person name="Durham M.E."/>
            <person name="Foxe J.M."/>
            <person name="Go M."/>
            <person name="Henderson B.A."/>
            <person name="Jones I.B."/>
            <person name="McGettigan J.A."/>
            <person name="Micheletti S.J."/>
            <person name="Nasrallah M.E."/>
            <person name="Ortiz D."/>
            <person name="Piller C.R."/>
            <person name="Privatt S.R."/>
            <person name="Schneider S.L."/>
            <person name="Sharp S."/>
            <person name="Smith T.C."/>
            <person name="Stanton J.D."/>
            <person name="Ullery H.E."/>
            <person name="Wilson R.J."/>
            <person name="Serrano M.G."/>
            <person name="Buck G."/>
            <person name="Lee V."/>
            <person name="Wang Y."/>
            <person name="Carvalho R."/>
            <person name="Voegtly L."/>
            <person name="Shi R."/>
            <person name="Duckworth R."/>
            <person name="Johnson A."/>
            <person name="Loviza R."/>
            <person name="Walstead R."/>
            <person name="Shah Z."/>
            <person name="Kiflezghi M."/>
            <person name="Wade K."/>
            <person name="Ball S.L."/>
            <person name="Bradley K.W."/>
            <person name="Asai D.J."/>
            <person name="Bowman C.A."/>
            <person name="Russell D.A."/>
            <person name="Pope W.H."/>
            <person name="Jacobs-Sera D."/>
            <person name="Hendrix R.W."/>
            <person name="Hatfull G.F."/>
        </authorList>
    </citation>
    <scope>NUCLEOTIDE SEQUENCE [LARGE SCALE GENOMIC DNA]</scope>
    <source>
        <strain evidence="8 9">DSM 27648</strain>
    </source>
</reference>
<evidence type="ECO:0000256" key="4">
    <source>
        <dbReference type="ARBA" id="ARBA00022840"/>
    </source>
</evidence>
<keyword evidence="9" id="KW-1185">Reference proteome</keyword>
<dbReference type="Pfam" id="PF02733">
    <property type="entry name" value="Dak1"/>
    <property type="match status" value="1"/>
</dbReference>
<dbReference type="AlphaFoldDB" id="A0A0K1PSZ0"/>
<evidence type="ECO:0000256" key="2">
    <source>
        <dbReference type="ARBA" id="ARBA00022741"/>
    </source>
</evidence>
<dbReference type="SUPFAM" id="SSF101473">
    <property type="entry name" value="DhaL-like"/>
    <property type="match status" value="1"/>
</dbReference>
<accession>A0A0K1PSZ0</accession>
<evidence type="ECO:0000259" key="7">
    <source>
        <dbReference type="PROSITE" id="PS51481"/>
    </source>
</evidence>
<dbReference type="Gene3D" id="3.30.1180.20">
    <property type="entry name" value="Dihydroxyacetone kinase, domain 2"/>
    <property type="match status" value="1"/>
</dbReference>
<dbReference type="PROSITE" id="PS51481">
    <property type="entry name" value="DHAK"/>
    <property type="match status" value="1"/>
</dbReference>
<keyword evidence="4" id="KW-0067">ATP-binding</keyword>
<keyword evidence="3 8" id="KW-0418">Kinase</keyword>
<dbReference type="KEGG" id="llu:AKJ09_03155"/>
<dbReference type="STRING" id="1391654.AKJ09_03155"/>
<dbReference type="GO" id="GO:0005829">
    <property type="term" value="C:cytosol"/>
    <property type="evidence" value="ECO:0007669"/>
    <property type="project" value="TreeGrafter"/>
</dbReference>
<evidence type="ECO:0000313" key="9">
    <source>
        <dbReference type="Proteomes" id="UP000064967"/>
    </source>
</evidence>
<protein>
    <submittedName>
        <fullName evidence="8">Dihydroxyacetone kinase, ATP-dependent</fullName>
    </submittedName>
</protein>
<dbReference type="FunFam" id="3.40.50.10440:FF:000001">
    <property type="entry name" value="Dihydroxyacetone kinase, DhaK subunit"/>
    <property type="match status" value="1"/>
</dbReference>
<dbReference type="SMART" id="SM01120">
    <property type="entry name" value="Dak2"/>
    <property type="match status" value="1"/>
</dbReference>
<keyword evidence="5" id="KW-1133">Transmembrane helix</keyword>
<dbReference type="GO" id="GO:0019563">
    <property type="term" value="P:glycerol catabolic process"/>
    <property type="evidence" value="ECO:0007669"/>
    <property type="project" value="TreeGrafter"/>
</dbReference>
<dbReference type="InterPro" id="IPR036117">
    <property type="entry name" value="DhaL_dom_sf"/>
</dbReference>
<dbReference type="InterPro" id="IPR004006">
    <property type="entry name" value="DhaK_dom"/>
</dbReference>
<feature type="domain" description="DhaK" evidence="7">
    <location>
        <begin position="7"/>
        <end position="341"/>
    </location>
</feature>
<dbReference type="GO" id="GO:0005524">
    <property type="term" value="F:ATP binding"/>
    <property type="evidence" value="ECO:0007669"/>
    <property type="project" value="UniProtKB-KW"/>
</dbReference>
<feature type="domain" description="DhaL" evidence="6">
    <location>
        <begin position="370"/>
        <end position="559"/>
    </location>
</feature>
<dbReference type="InterPro" id="IPR050861">
    <property type="entry name" value="Dihydroxyacetone_Kinase"/>
</dbReference>
<dbReference type="Pfam" id="PF02734">
    <property type="entry name" value="Dak2"/>
    <property type="match status" value="1"/>
</dbReference>
<dbReference type="Gene3D" id="3.40.50.10440">
    <property type="entry name" value="Dihydroxyacetone kinase, domain 1"/>
    <property type="match status" value="1"/>
</dbReference>
<gene>
    <name evidence="8" type="ORF">AKJ09_03155</name>
</gene>
<dbReference type="PANTHER" id="PTHR28629">
    <property type="entry name" value="TRIOKINASE/FMN CYCLASE"/>
    <property type="match status" value="1"/>
</dbReference>
<dbReference type="SUPFAM" id="SSF82549">
    <property type="entry name" value="DAK1/DegV-like"/>
    <property type="match status" value="1"/>
</dbReference>
<organism evidence="8 9">
    <name type="scientific">Labilithrix luteola</name>
    <dbReference type="NCBI Taxonomy" id="1391654"/>
    <lineage>
        <taxon>Bacteria</taxon>
        <taxon>Pseudomonadati</taxon>
        <taxon>Myxococcota</taxon>
        <taxon>Polyangia</taxon>
        <taxon>Polyangiales</taxon>
        <taxon>Labilitrichaceae</taxon>
        <taxon>Labilithrix</taxon>
    </lineage>
</organism>
<keyword evidence="1" id="KW-0808">Transferase</keyword>
<dbReference type="FunFam" id="1.25.40.340:FF:000002">
    <property type="entry name" value="Dihydroxyacetone kinase, L subunit"/>
    <property type="match status" value="1"/>
</dbReference>
<dbReference type="EMBL" id="CP012333">
    <property type="protein sequence ID" value="AKU96491.1"/>
    <property type="molecule type" value="Genomic_DNA"/>
</dbReference>
<dbReference type="RefSeq" id="WP_146647771.1">
    <property type="nucleotide sequence ID" value="NZ_CP012333.1"/>
</dbReference>
<name>A0A0K1PSZ0_9BACT</name>
<dbReference type="PANTHER" id="PTHR28629:SF4">
    <property type="entry name" value="TRIOKINASE_FMN CYCLASE"/>
    <property type="match status" value="1"/>
</dbReference>
<keyword evidence="5" id="KW-0472">Membrane</keyword>
<keyword evidence="5" id="KW-0812">Transmembrane</keyword>
<evidence type="ECO:0000256" key="5">
    <source>
        <dbReference type="SAM" id="Phobius"/>
    </source>
</evidence>
<dbReference type="OrthoDB" id="9806345at2"/>
<proteinExistence type="predicted"/>
<evidence type="ECO:0000256" key="3">
    <source>
        <dbReference type="ARBA" id="ARBA00022777"/>
    </source>
</evidence>
<dbReference type="Gene3D" id="1.25.40.340">
    <property type="match status" value="1"/>
</dbReference>
<dbReference type="InterPro" id="IPR004007">
    <property type="entry name" value="DhaL_dom"/>
</dbReference>
<evidence type="ECO:0000313" key="8">
    <source>
        <dbReference type="EMBL" id="AKU96491.1"/>
    </source>
</evidence>
<sequence length="559" mass="56619">MSHFINERGTIVTESLDAAIMGAGEGKLARLDGYPAIKVVVRKDWDKSKVAVVSGGGSGHEPAHAGFVGKGMLTAAVCGEIFASPSVDAVLAAIVAVTGKAGCLLVVKNYTGDRLNFGLAAEKAKALGLDVEMVIVGDDVAIDGAAQPRGIAGTLFVHKVAGALAEASASLAEVKHAAERVAHSVVSLGLSLSSVELPGQPISAAERAKPRIGEGEAELGLGIHGEPGREKIALAPANVLVAKVVERLEQALRAPRHGQVGTAATSELAVLVNNLGGVSPLEMSVVTHAVLTSSIAKRIGLIFGPAPLMTSLDMKGFSLSLLPLDASLRAALEAHVDIPAWPAGRVPGPISLVPVPAVIDRVHFAPSTDPARRTALAKICDRLVAIEGDLNGLDAKVGDGDTGTTVATAARAILADLDRLPLANPSELCAALADRLSKVMGGSSGILLAIFAAAMGTAFAAGETMTVALRRGAERLQAYGGAKAGDRTMLDALLPAIETLEAGGSMADAAKAAKAGAEKTASMKTARAGRSSYVTGEHLSGVPDPGAVAVAQAFDAIAH</sequence>
<feature type="transmembrane region" description="Helical" evidence="5">
    <location>
        <begin position="439"/>
        <end position="461"/>
    </location>
</feature>
<evidence type="ECO:0000259" key="6">
    <source>
        <dbReference type="PROSITE" id="PS51480"/>
    </source>
</evidence>
<keyword evidence="2" id="KW-0547">Nucleotide-binding</keyword>